<dbReference type="InterPro" id="IPR047057">
    <property type="entry name" value="MerR_fam"/>
</dbReference>
<dbReference type="Gene3D" id="1.10.1660.10">
    <property type="match status" value="1"/>
</dbReference>
<dbReference type="PROSITE" id="PS50937">
    <property type="entry name" value="HTH_MERR_2"/>
    <property type="match status" value="1"/>
</dbReference>
<dbReference type="SUPFAM" id="SSF46955">
    <property type="entry name" value="Putative DNA-binding domain"/>
    <property type="match status" value="1"/>
</dbReference>
<dbReference type="FunFam" id="1.10.1660.10:FF:000003">
    <property type="entry name" value="MerR family transcriptional regulator"/>
    <property type="match status" value="1"/>
</dbReference>
<feature type="domain" description="HTH merR-type" evidence="2">
    <location>
        <begin position="16"/>
        <end position="86"/>
    </location>
</feature>
<name>A0A381YKF1_9ZZZZ</name>
<accession>A0A381YKF1</accession>
<dbReference type="PANTHER" id="PTHR30204">
    <property type="entry name" value="REDOX-CYCLING DRUG-SENSING TRANSCRIPTIONAL ACTIVATOR SOXR"/>
    <property type="match status" value="1"/>
</dbReference>
<evidence type="ECO:0000259" key="2">
    <source>
        <dbReference type="PROSITE" id="PS50937"/>
    </source>
</evidence>
<evidence type="ECO:0000313" key="3">
    <source>
        <dbReference type="EMBL" id="SVA77504.1"/>
    </source>
</evidence>
<dbReference type="SMART" id="SM00422">
    <property type="entry name" value="HTH_MERR"/>
    <property type="match status" value="1"/>
</dbReference>
<dbReference type="InterPro" id="IPR000551">
    <property type="entry name" value="MerR-type_HTH_dom"/>
</dbReference>
<dbReference type="PANTHER" id="PTHR30204:SF15">
    <property type="entry name" value="BLL5018 PROTEIN"/>
    <property type="match status" value="1"/>
</dbReference>
<dbReference type="GO" id="GO:0003677">
    <property type="term" value="F:DNA binding"/>
    <property type="evidence" value="ECO:0007669"/>
    <property type="project" value="UniProtKB-KW"/>
</dbReference>
<proteinExistence type="predicted"/>
<dbReference type="EMBL" id="UINC01018449">
    <property type="protein sequence ID" value="SVA77504.1"/>
    <property type="molecule type" value="Genomic_DNA"/>
</dbReference>
<evidence type="ECO:0000256" key="1">
    <source>
        <dbReference type="ARBA" id="ARBA00023125"/>
    </source>
</evidence>
<gene>
    <name evidence="3" type="ORF">METZ01_LOCUS130358</name>
</gene>
<dbReference type="GO" id="GO:0003700">
    <property type="term" value="F:DNA-binding transcription factor activity"/>
    <property type="evidence" value="ECO:0007669"/>
    <property type="project" value="InterPro"/>
</dbReference>
<sequence length="113" mass="13509">MNLINQQLPAIPGKRYFTISEASNLCEVKPHVLRYWEQEFIQLKPIKRKGNRRYYQRHDVLLIRQIKELLYDDGYTILGAKQKLIEDETTKENKQSTFKSIEQEVQDLIEILD</sequence>
<protein>
    <recommendedName>
        <fullName evidence="2">HTH merR-type domain-containing protein</fullName>
    </recommendedName>
</protein>
<organism evidence="3">
    <name type="scientific">marine metagenome</name>
    <dbReference type="NCBI Taxonomy" id="408172"/>
    <lineage>
        <taxon>unclassified sequences</taxon>
        <taxon>metagenomes</taxon>
        <taxon>ecological metagenomes</taxon>
    </lineage>
</organism>
<dbReference type="AlphaFoldDB" id="A0A381YKF1"/>
<dbReference type="CDD" id="cd04765">
    <property type="entry name" value="HTH_MlrA-like_sg2"/>
    <property type="match status" value="1"/>
</dbReference>
<keyword evidence="1" id="KW-0238">DNA-binding</keyword>
<dbReference type="Pfam" id="PF13411">
    <property type="entry name" value="MerR_1"/>
    <property type="match status" value="1"/>
</dbReference>
<dbReference type="InterPro" id="IPR009061">
    <property type="entry name" value="DNA-bd_dom_put_sf"/>
</dbReference>
<reference evidence="3" key="1">
    <citation type="submission" date="2018-05" db="EMBL/GenBank/DDBJ databases">
        <authorList>
            <person name="Lanie J.A."/>
            <person name="Ng W.-L."/>
            <person name="Kazmierczak K.M."/>
            <person name="Andrzejewski T.M."/>
            <person name="Davidsen T.M."/>
            <person name="Wayne K.J."/>
            <person name="Tettelin H."/>
            <person name="Glass J.I."/>
            <person name="Rusch D."/>
            <person name="Podicherti R."/>
            <person name="Tsui H.-C.T."/>
            <person name="Winkler M.E."/>
        </authorList>
    </citation>
    <scope>NUCLEOTIDE SEQUENCE</scope>
</reference>